<name>A0ABX1W0D6_9SPHI</name>
<keyword evidence="2" id="KW-1185">Reference proteome</keyword>
<proteinExistence type="predicted"/>
<dbReference type="RefSeq" id="WP_175269364.1">
    <property type="nucleotide sequence ID" value="NZ_JABFCR010000017.1"/>
</dbReference>
<protein>
    <submittedName>
        <fullName evidence="1">Uncharacterized protein</fullName>
    </submittedName>
</protein>
<dbReference type="EMBL" id="JABFCR010000017">
    <property type="protein sequence ID" value="NNU33677.1"/>
    <property type="molecule type" value="Genomic_DNA"/>
</dbReference>
<sequence>MKISRLFKIIPIALVVISGCGRQNEQRFTGTYVTSLKDEYGTSDDTLIISVFGSGEGMYQIKRTSVSTGLGTANYCRENTNRRNG</sequence>
<evidence type="ECO:0000313" key="2">
    <source>
        <dbReference type="Proteomes" id="UP000566071"/>
    </source>
</evidence>
<gene>
    <name evidence="1" type="ORF">HK413_05095</name>
</gene>
<evidence type="ECO:0000313" key="1">
    <source>
        <dbReference type="EMBL" id="NNU33677.1"/>
    </source>
</evidence>
<accession>A0ABX1W0D6</accession>
<reference evidence="1 2" key="1">
    <citation type="submission" date="2020-05" db="EMBL/GenBank/DDBJ databases">
        <authorList>
            <person name="Khan S.A."/>
            <person name="Jeon C.O."/>
            <person name="Chun B.H."/>
        </authorList>
    </citation>
    <scope>NUCLEOTIDE SEQUENCE [LARGE SCALE GENOMIC DNA]</scope>
    <source>
        <strain evidence="1 2">S1162</strain>
    </source>
</reference>
<organism evidence="1 2">
    <name type="scientific">Mucilaginibacter humi</name>
    <dbReference type="NCBI Taxonomy" id="2732510"/>
    <lineage>
        <taxon>Bacteria</taxon>
        <taxon>Pseudomonadati</taxon>
        <taxon>Bacteroidota</taxon>
        <taxon>Sphingobacteriia</taxon>
        <taxon>Sphingobacteriales</taxon>
        <taxon>Sphingobacteriaceae</taxon>
        <taxon>Mucilaginibacter</taxon>
    </lineage>
</organism>
<comment type="caution">
    <text evidence="1">The sequence shown here is derived from an EMBL/GenBank/DDBJ whole genome shotgun (WGS) entry which is preliminary data.</text>
</comment>
<dbReference type="Proteomes" id="UP000566071">
    <property type="component" value="Unassembled WGS sequence"/>
</dbReference>
<dbReference type="PROSITE" id="PS51257">
    <property type="entry name" value="PROKAR_LIPOPROTEIN"/>
    <property type="match status" value="1"/>
</dbReference>